<evidence type="ECO:0000313" key="2">
    <source>
        <dbReference type="EMBL" id="QCR14821.1"/>
    </source>
</evidence>
<protein>
    <submittedName>
        <fullName evidence="2">Uncharacterized protein</fullName>
    </submittedName>
</protein>
<accession>A0A4P8QTM1</accession>
<reference evidence="2 3" key="1">
    <citation type="submission" date="2018-05" db="EMBL/GenBank/DDBJ databases">
        <title>Methanosarcina gilichinskyana sp. nov., a novel methanogenic archaeon isolated from Holocene permafrost, North East Russia.</title>
        <authorList>
            <person name="Oshurkova V."/>
            <person name="Meer M."/>
            <person name="Bochkareva O."/>
            <person name="Shcherbakova V."/>
        </authorList>
    </citation>
    <scope>NUCLEOTIDE SEQUENCE [LARGE SCALE GENOMIC DNA]</scope>
    <source>
        <strain evidence="2 3">JL01</strain>
    </source>
</reference>
<feature type="region of interest" description="Disordered" evidence="1">
    <location>
        <begin position="205"/>
        <end position="235"/>
    </location>
</feature>
<gene>
    <name evidence="2" type="ORF">DKM28_01015</name>
</gene>
<organism evidence="2 3">
    <name type="scientific">Methanosarcina mazei</name>
    <name type="common">Methanosarcina frisia</name>
    <dbReference type="NCBI Taxonomy" id="2209"/>
    <lineage>
        <taxon>Archaea</taxon>
        <taxon>Methanobacteriati</taxon>
        <taxon>Methanobacteriota</taxon>
        <taxon>Stenosarchaea group</taxon>
        <taxon>Methanomicrobia</taxon>
        <taxon>Methanosarcinales</taxon>
        <taxon>Methanosarcinaceae</taxon>
        <taxon>Methanosarcina</taxon>
    </lineage>
</organism>
<dbReference type="AlphaFoldDB" id="A0A4P8QTM1"/>
<evidence type="ECO:0000256" key="1">
    <source>
        <dbReference type="SAM" id="MobiDB-lite"/>
    </source>
</evidence>
<name>A0A4P8QTM1_METMZ</name>
<dbReference type="RefSeq" id="WP_137726637.1">
    <property type="nucleotide sequence ID" value="NZ_CP029709.1"/>
</dbReference>
<feature type="compositionally biased region" description="Basic and acidic residues" evidence="1">
    <location>
        <begin position="215"/>
        <end position="229"/>
    </location>
</feature>
<dbReference type="EMBL" id="CP029709">
    <property type="protein sequence ID" value="QCR14821.1"/>
    <property type="molecule type" value="Genomic_DNA"/>
</dbReference>
<sequence length="245" mass="28420">MSKLNKESCRDLVLTSIPMGWLCKLLGSERVLSLIHIALCCWFYCHVNYSNKKDVQSEKYGKVQISYEKAENFNVDKRLFIRNLYALQQLDLIEVYKEAHNKSPYVSLKNHHKTHLYLNKVTLKWLLPIIQTKNSSGCVRLALAIWYIANLQGRYQDLTLDNKLLKYFNIPLRAYIRNLIKLEEIGSIKCERKSGSKTKITILSDNLPQMGKKVKSTDTKNHGTPDKPKNPKKSFNFEAVRAKVE</sequence>
<evidence type="ECO:0000313" key="3">
    <source>
        <dbReference type="Proteomes" id="UP000300067"/>
    </source>
</evidence>
<proteinExistence type="predicted"/>
<dbReference type="Proteomes" id="UP000300067">
    <property type="component" value="Chromosome"/>
</dbReference>